<evidence type="ECO:0000256" key="2">
    <source>
        <dbReference type="ARBA" id="ARBA00009287"/>
    </source>
</evidence>
<dbReference type="GO" id="GO:0051431">
    <property type="term" value="F:corticotropin-releasing hormone receptor 2 binding"/>
    <property type="evidence" value="ECO:0007669"/>
    <property type="project" value="InterPro"/>
</dbReference>
<organism evidence="11 12">
    <name type="scientific">Nothoprocta perdicaria</name>
    <name type="common">Chilean tinamou</name>
    <name type="synonym">Crypturus perdicarius</name>
    <dbReference type="NCBI Taxonomy" id="30464"/>
    <lineage>
        <taxon>Eukaryota</taxon>
        <taxon>Metazoa</taxon>
        <taxon>Chordata</taxon>
        <taxon>Craniata</taxon>
        <taxon>Vertebrata</taxon>
        <taxon>Euteleostomi</taxon>
        <taxon>Archelosauria</taxon>
        <taxon>Archosauria</taxon>
        <taxon>Dinosauria</taxon>
        <taxon>Saurischia</taxon>
        <taxon>Theropoda</taxon>
        <taxon>Coelurosauria</taxon>
        <taxon>Aves</taxon>
        <taxon>Palaeognathae</taxon>
        <taxon>Tinamiformes</taxon>
        <taxon>Tinamidae</taxon>
        <taxon>Nothoprocta</taxon>
    </lineage>
</organism>
<evidence type="ECO:0000259" key="10">
    <source>
        <dbReference type="SMART" id="SM00039"/>
    </source>
</evidence>
<dbReference type="Proteomes" id="UP000694420">
    <property type="component" value="Unplaced"/>
</dbReference>
<evidence type="ECO:0000256" key="5">
    <source>
        <dbReference type="ARBA" id="ARBA00022702"/>
    </source>
</evidence>
<dbReference type="Pfam" id="PF00473">
    <property type="entry name" value="CRF"/>
    <property type="match status" value="1"/>
</dbReference>
<dbReference type="GO" id="GO:0007189">
    <property type="term" value="P:adenylate cyclase-activating G protein-coupled receptor signaling pathway"/>
    <property type="evidence" value="ECO:0007669"/>
    <property type="project" value="TreeGrafter"/>
</dbReference>
<comment type="subunit">
    <text evidence="3">Binds with high affinity to CRF receptors 2-alpha and 2-beta.</text>
</comment>
<dbReference type="GO" id="GO:0005179">
    <property type="term" value="F:hormone activity"/>
    <property type="evidence" value="ECO:0007669"/>
    <property type="project" value="UniProtKB-KW"/>
</dbReference>
<dbReference type="SMART" id="SM00039">
    <property type="entry name" value="CRF"/>
    <property type="match status" value="1"/>
</dbReference>
<evidence type="ECO:0000256" key="6">
    <source>
        <dbReference type="ARBA" id="ARBA00022729"/>
    </source>
</evidence>
<dbReference type="PANTHER" id="PTHR17575:SF1">
    <property type="entry name" value="UROCORTIN-3"/>
    <property type="match status" value="1"/>
</dbReference>
<dbReference type="AlphaFoldDB" id="A0A8C7EBF2"/>
<dbReference type="InterPro" id="IPR024270">
    <property type="entry name" value="Urocortin_II/III"/>
</dbReference>
<keyword evidence="9" id="KW-1133">Transmembrane helix</keyword>
<keyword evidence="4" id="KW-0964">Secreted</keyword>
<protein>
    <recommendedName>
        <fullName evidence="10">Corticotropin-releasing factor domain-containing protein</fullName>
    </recommendedName>
</protein>
<dbReference type="GO" id="GO:0031669">
    <property type="term" value="P:cellular response to nutrient levels"/>
    <property type="evidence" value="ECO:0007669"/>
    <property type="project" value="TreeGrafter"/>
</dbReference>
<name>A0A8C7EBF2_NOTPE</name>
<dbReference type="PANTHER" id="PTHR17575">
    <property type="entry name" value="UROCORTIN-2 AND 3"/>
    <property type="match status" value="1"/>
</dbReference>
<feature type="region of interest" description="Disordered" evidence="8">
    <location>
        <begin position="39"/>
        <end position="105"/>
    </location>
</feature>
<comment type="function">
    <text evidence="7">Suppresses food intake, delays gastric emptying and decreases heat-induced edema. Might represent an endogenous ligand for maintaining homeostasis after stress.</text>
</comment>
<dbReference type="GO" id="GO:0009755">
    <property type="term" value="P:hormone-mediated signaling pathway"/>
    <property type="evidence" value="ECO:0007669"/>
    <property type="project" value="TreeGrafter"/>
</dbReference>
<feature type="transmembrane region" description="Helical" evidence="9">
    <location>
        <begin position="12"/>
        <end position="33"/>
    </location>
</feature>
<evidence type="ECO:0000256" key="3">
    <source>
        <dbReference type="ARBA" id="ARBA00011328"/>
    </source>
</evidence>
<sequence>MGDWPGAIPNEGIFPQVLPAGPLGTLLVAILVVTRSPVGARPALGRESPGSSRMPPAPAGRSERRSLEQGSGQGAQPDEPELLPQGAPATRTLPRAGTGTTRGGVTRVSLSLDVPVHVLRVLLELARDSELRARAAANTELMARVGRRR</sequence>
<keyword evidence="5" id="KW-0372">Hormone</keyword>
<evidence type="ECO:0000256" key="7">
    <source>
        <dbReference type="ARBA" id="ARBA00025160"/>
    </source>
</evidence>
<dbReference type="GO" id="GO:0007586">
    <property type="term" value="P:digestion"/>
    <property type="evidence" value="ECO:0007669"/>
    <property type="project" value="InterPro"/>
</dbReference>
<evidence type="ECO:0000313" key="11">
    <source>
        <dbReference type="Ensembl" id="ENSNPEP00000007851.1"/>
    </source>
</evidence>
<evidence type="ECO:0000256" key="9">
    <source>
        <dbReference type="SAM" id="Phobius"/>
    </source>
</evidence>
<reference evidence="11" key="1">
    <citation type="submission" date="2025-08" db="UniProtKB">
        <authorList>
            <consortium name="Ensembl"/>
        </authorList>
    </citation>
    <scope>IDENTIFICATION</scope>
</reference>
<evidence type="ECO:0000256" key="1">
    <source>
        <dbReference type="ARBA" id="ARBA00004613"/>
    </source>
</evidence>
<proteinExistence type="inferred from homology"/>
<evidence type="ECO:0000256" key="4">
    <source>
        <dbReference type="ARBA" id="ARBA00022525"/>
    </source>
</evidence>
<feature type="domain" description="Corticotropin-releasing factor" evidence="10">
    <location>
        <begin position="106"/>
        <end position="145"/>
    </location>
</feature>
<reference evidence="11" key="2">
    <citation type="submission" date="2025-09" db="UniProtKB">
        <authorList>
            <consortium name="Ensembl"/>
        </authorList>
    </citation>
    <scope>IDENTIFICATION</scope>
</reference>
<accession>A0A8C7EBF2</accession>
<keyword evidence="9" id="KW-0472">Membrane</keyword>
<dbReference type="GO" id="GO:0005615">
    <property type="term" value="C:extracellular space"/>
    <property type="evidence" value="ECO:0007669"/>
    <property type="project" value="InterPro"/>
</dbReference>
<keyword evidence="12" id="KW-1185">Reference proteome</keyword>
<comment type="subcellular location">
    <subcellularLocation>
        <location evidence="1">Secreted</location>
    </subcellularLocation>
</comment>
<evidence type="ECO:0000313" key="12">
    <source>
        <dbReference type="Proteomes" id="UP000694420"/>
    </source>
</evidence>
<dbReference type="Ensembl" id="ENSNPET00000008051.1">
    <property type="protein sequence ID" value="ENSNPEP00000007851.1"/>
    <property type="gene ID" value="ENSNPEG00000005890.1"/>
</dbReference>
<keyword evidence="9" id="KW-0812">Transmembrane</keyword>
<dbReference type="Gene3D" id="6.10.250.1920">
    <property type="match status" value="1"/>
</dbReference>
<keyword evidence="6" id="KW-0732">Signal</keyword>
<comment type="similarity">
    <text evidence="2">Belongs to the sauvagine/corticotropin-releasing factor/urotensin I family.</text>
</comment>
<feature type="compositionally biased region" description="Low complexity" evidence="8">
    <location>
        <begin position="90"/>
        <end position="105"/>
    </location>
</feature>
<dbReference type="InterPro" id="IPR000187">
    <property type="entry name" value="CRF"/>
</dbReference>
<evidence type="ECO:0000256" key="8">
    <source>
        <dbReference type="SAM" id="MobiDB-lite"/>
    </source>
</evidence>